<dbReference type="Pfam" id="PF00356">
    <property type="entry name" value="LacI"/>
    <property type="match status" value="1"/>
</dbReference>
<dbReference type="Gene3D" id="1.10.260.40">
    <property type="entry name" value="lambda repressor-like DNA-binding domains"/>
    <property type="match status" value="1"/>
</dbReference>
<dbReference type="PANTHER" id="PTHR30146:SF109">
    <property type="entry name" value="HTH-TYPE TRANSCRIPTIONAL REGULATOR GALS"/>
    <property type="match status" value="1"/>
</dbReference>
<dbReference type="InterPro" id="IPR010982">
    <property type="entry name" value="Lambda_DNA-bd_dom_sf"/>
</dbReference>
<evidence type="ECO:0000256" key="3">
    <source>
        <dbReference type="ARBA" id="ARBA00023163"/>
    </source>
</evidence>
<name>A0A1K0FNK0_9ACTN</name>
<dbReference type="GO" id="GO:0003700">
    <property type="term" value="F:DNA-binding transcription factor activity"/>
    <property type="evidence" value="ECO:0007669"/>
    <property type="project" value="TreeGrafter"/>
</dbReference>
<dbReference type="InterPro" id="IPR000843">
    <property type="entry name" value="HTH_LacI"/>
</dbReference>
<organism evidence="5 6">
    <name type="scientific">Couchioplanes caeruleus subsp. caeruleus</name>
    <dbReference type="NCBI Taxonomy" id="56427"/>
    <lineage>
        <taxon>Bacteria</taxon>
        <taxon>Bacillati</taxon>
        <taxon>Actinomycetota</taxon>
        <taxon>Actinomycetes</taxon>
        <taxon>Micromonosporales</taxon>
        <taxon>Micromonosporaceae</taxon>
        <taxon>Couchioplanes</taxon>
    </lineage>
</organism>
<dbReference type="SMART" id="SM00354">
    <property type="entry name" value="HTH_LACI"/>
    <property type="match status" value="1"/>
</dbReference>
<gene>
    <name evidence="5" type="ORF">BG844_10640</name>
</gene>
<accession>A0A1K0FNK0</accession>
<evidence type="ECO:0000256" key="2">
    <source>
        <dbReference type="ARBA" id="ARBA00023125"/>
    </source>
</evidence>
<evidence type="ECO:0000313" key="5">
    <source>
        <dbReference type="EMBL" id="OJF14280.1"/>
    </source>
</evidence>
<dbReference type="Proteomes" id="UP000182486">
    <property type="component" value="Unassembled WGS sequence"/>
</dbReference>
<dbReference type="InterPro" id="IPR028082">
    <property type="entry name" value="Peripla_BP_I"/>
</dbReference>
<dbReference type="EMBL" id="MEIA01000104">
    <property type="protein sequence ID" value="OJF14280.1"/>
    <property type="molecule type" value="Genomic_DNA"/>
</dbReference>
<comment type="caution">
    <text evidence="5">The sequence shown here is derived from an EMBL/GenBank/DDBJ whole genome shotgun (WGS) entry which is preliminary data.</text>
</comment>
<dbReference type="PROSITE" id="PS50932">
    <property type="entry name" value="HTH_LACI_2"/>
    <property type="match status" value="1"/>
</dbReference>
<dbReference type="GO" id="GO:0000976">
    <property type="term" value="F:transcription cis-regulatory region binding"/>
    <property type="evidence" value="ECO:0007669"/>
    <property type="project" value="TreeGrafter"/>
</dbReference>
<evidence type="ECO:0000313" key="6">
    <source>
        <dbReference type="Proteomes" id="UP000182486"/>
    </source>
</evidence>
<reference evidence="5 6" key="1">
    <citation type="submission" date="2016-09" db="EMBL/GenBank/DDBJ databases">
        <title>Couchioplanes caeruleus draft genome sequence.</title>
        <authorList>
            <person name="Sheehan J."/>
            <person name="Caffrey P."/>
        </authorList>
    </citation>
    <scope>NUCLEOTIDE SEQUENCE [LARGE SCALE GENOMIC DNA]</scope>
    <source>
        <strain evidence="5 6">DSM 43634</strain>
    </source>
</reference>
<dbReference type="SUPFAM" id="SSF53822">
    <property type="entry name" value="Periplasmic binding protein-like I"/>
    <property type="match status" value="1"/>
</dbReference>
<dbReference type="RefSeq" id="WP_071804955.1">
    <property type="nucleotide sequence ID" value="NZ_MEIA01000104.1"/>
</dbReference>
<evidence type="ECO:0000256" key="1">
    <source>
        <dbReference type="ARBA" id="ARBA00023015"/>
    </source>
</evidence>
<dbReference type="PANTHER" id="PTHR30146">
    <property type="entry name" value="LACI-RELATED TRANSCRIPTIONAL REPRESSOR"/>
    <property type="match status" value="1"/>
</dbReference>
<protein>
    <submittedName>
        <fullName evidence="5">Transcriptional regulator</fullName>
    </submittedName>
</protein>
<sequence>MATPASPRRPPTLDEVAERARVSRTVASRVINNVPHVSRAKRDAVEKAIRELGYTPNRAARALATRQTGVVVLAVSGDGPEVFADPFFAQVIVGVSAALEQTDLHLVLSLATTGNGQQRLESFLRTRGADGVILMALRGNDPLIGTAAESGLPTVFGGRPLHGTPPWYVDVDNVGGARAATEHLVAGGRRRIAMITGPADTGVTQARRRGYTEALVLAGLAPYASEPADFTESGGAEAMRGLLRTHPDLDAVFAANDNMAAGALRALRDAGRTVPGDVAVVGFDDLPIAVHTEPRLTTVHQPVQALGREAARMLVALLDGQQPAPLILPTRMAVRESA</sequence>
<dbReference type="CDD" id="cd06267">
    <property type="entry name" value="PBP1_LacI_sugar_binding-like"/>
    <property type="match status" value="1"/>
</dbReference>
<evidence type="ECO:0000259" key="4">
    <source>
        <dbReference type="PROSITE" id="PS50932"/>
    </source>
</evidence>
<dbReference type="Gene3D" id="3.40.50.2300">
    <property type="match status" value="2"/>
</dbReference>
<proteinExistence type="predicted"/>
<keyword evidence="6" id="KW-1185">Reference proteome</keyword>
<keyword evidence="1" id="KW-0805">Transcription regulation</keyword>
<keyword evidence="2" id="KW-0238">DNA-binding</keyword>
<dbReference type="AlphaFoldDB" id="A0A1K0FNK0"/>
<keyword evidence="3" id="KW-0804">Transcription</keyword>
<dbReference type="SUPFAM" id="SSF47413">
    <property type="entry name" value="lambda repressor-like DNA-binding domains"/>
    <property type="match status" value="1"/>
</dbReference>
<dbReference type="CDD" id="cd01392">
    <property type="entry name" value="HTH_LacI"/>
    <property type="match status" value="1"/>
</dbReference>
<feature type="domain" description="HTH lacI-type" evidence="4">
    <location>
        <begin position="11"/>
        <end position="65"/>
    </location>
</feature>
<dbReference type="InterPro" id="IPR046335">
    <property type="entry name" value="LacI/GalR-like_sensor"/>
</dbReference>
<dbReference type="Pfam" id="PF13377">
    <property type="entry name" value="Peripla_BP_3"/>
    <property type="match status" value="1"/>
</dbReference>